<proteinExistence type="inferred from homology"/>
<gene>
    <name evidence="8" type="ORF">MGU_11566</name>
</gene>
<dbReference type="SUPFAM" id="SSF52743">
    <property type="entry name" value="Subtilisin-like"/>
    <property type="match status" value="1"/>
</dbReference>
<dbReference type="EMBL" id="AZNH01000221">
    <property type="protein sequence ID" value="KID81037.1"/>
    <property type="molecule type" value="Genomic_DNA"/>
</dbReference>
<dbReference type="InterPro" id="IPR023828">
    <property type="entry name" value="Peptidase_S8_Ser-AS"/>
</dbReference>
<dbReference type="GO" id="GO:0006508">
    <property type="term" value="P:proteolysis"/>
    <property type="evidence" value="ECO:0007669"/>
    <property type="project" value="UniProtKB-KW"/>
</dbReference>
<dbReference type="PRINTS" id="PR00723">
    <property type="entry name" value="SUBTILISIN"/>
</dbReference>
<comment type="caution">
    <text evidence="8">The sequence shown here is derived from an EMBL/GenBank/DDBJ whole genome shotgun (WGS) entry which is preliminary data.</text>
</comment>
<keyword evidence="4 5" id="KW-0720">Serine protease</keyword>
<dbReference type="InterPro" id="IPR050131">
    <property type="entry name" value="Peptidase_S8_subtilisin-like"/>
</dbReference>
<evidence type="ECO:0000256" key="1">
    <source>
        <dbReference type="ARBA" id="ARBA00011073"/>
    </source>
</evidence>
<feature type="active site" description="Charge relay system" evidence="5">
    <location>
        <position position="310"/>
    </location>
</feature>
<dbReference type="PROSITE" id="PS51892">
    <property type="entry name" value="SUBTILASE"/>
    <property type="match status" value="1"/>
</dbReference>
<name>A0A0B4GMW8_METGA</name>
<dbReference type="GO" id="GO:0004252">
    <property type="term" value="F:serine-type endopeptidase activity"/>
    <property type="evidence" value="ECO:0007669"/>
    <property type="project" value="UniProtKB-UniRule"/>
</dbReference>
<feature type="active site" description="Charge relay system" evidence="5">
    <location>
        <position position="171"/>
    </location>
</feature>
<evidence type="ECO:0000256" key="3">
    <source>
        <dbReference type="ARBA" id="ARBA00022801"/>
    </source>
</evidence>
<evidence type="ECO:0000256" key="5">
    <source>
        <dbReference type="PROSITE-ProRule" id="PRU01240"/>
    </source>
</evidence>
<keyword evidence="3 5" id="KW-0378">Hydrolase</keyword>
<dbReference type="InterPro" id="IPR034193">
    <property type="entry name" value="PCSK9_ProteinaseK-like"/>
</dbReference>
<dbReference type="Proteomes" id="UP000031192">
    <property type="component" value="Unassembled WGS sequence"/>
</dbReference>
<feature type="domain" description="Peptidase S8/S53" evidence="7">
    <location>
        <begin position="131"/>
        <end position="329"/>
    </location>
</feature>
<dbReference type="InterPro" id="IPR036852">
    <property type="entry name" value="Peptidase_S8/S53_dom_sf"/>
</dbReference>
<sequence length="364" mass="39087">MATVSGDVVPGQWIVLMKPYVSDGGKEAHLASVKAMTDDEQNPFACSTHVEFDMPECRAYSAKFDLPTKEQIEKMDEVLSIEPVRYFEHCQRTTQDNCPWGLRRISQLGQVQPNGPYQYSYPSNATGVGTVAYIIDTGINESHIEFENRASRGPKFVTSATPTSDDDVLGHGTHVAGTVGSRAYGVAKSAKIISVKVFSDRTRLARTDDIILALNWIRNDAHGKKAVVNMSLGGAKSDALNLNVAGLGLAELKSPASEPLAITVAAMDKTDTIASYSNYGKLVDVFGPGTGVTSAWIGSNNANNTISGTSMATPHVTGLICCLLSDQDLKDPTPYGVISQMTIRADKNRVLGLDKLTSNSIIQV</sequence>
<keyword evidence="9" id="KW-1185">Reference proteome</keyword>
<reference evidence="8 9" key="1">
    <citation type="journal article" date="2014" name="Proc. Natl. Acad. Sci. U.S.A.">
        <title>Trajectory and genomic determinants of fungal-pathogen speciation and host adaptation.</title>
        <authorList>
            <person name="Hu X."/>
            <person name="Xiao G."/>
            <person name="Zheng P."/>
            <person name="Shang Y."/>
            <person name="Su Y."/>
            <person name="Zhang X."/>
            <person name="Liu X."/>
            <person name="Zhan S."/>
            <person name="St Leger R.J."/>
            <person name="Wang C."/>
        </authorList>
    </citation>
    <scope>NUCLEOTIDE SEQUENCE [LARGE SCALE GENOMIC DNA]</scope>
    <source>
        <strain evidence="8 9">ARSEF 977</strain>
    </source>
</reference>
<evidence type="ECO:0000313" key="9">
    <source>
        <dbReference type="Proteomes" id="UP000031192"/>
    </source>
</evidence>
<dbReference type="PROSITE" id="PS00137">
    <property type="entry name" value="SUBTILASE_HIS"/>
    <property type="match status" value="1"/>
</dbReference>
<dbReference type="Pfam" id="PF00082">
    <property type="entry name" value="Peptidase_S8"/>
    <property type="match status" value="1"/>
</dbReference>
<dbReference type="PANTHER" id="PTHR43806:SF11">
    <property type="entry name" value="CEREVISIN-RELATED"/>
    <property type="match status" value="1"/>
</dbReference>
<dbReference type="InterPro" id="IPR000209">
    <property type="entry name" value="Peptidase_S8/S53_dom"/>
</dbReference>
<evidence type="ECO:0000259" key="7">
    <source>
        <dbReference type="Pfam" id="PF00082"/>
    </source>
</evidence>
<dbReference type="PROSITE" id="PS00136">
    <property type="entry name" value="SUBTILASE_ASP"/>
    <property type="match status" value="1"/>
</dbReference>
<dbReference type="InterPro" id="IPR023827">
    <property type="entry name" value="Peptidase_S8_Asp-AS"/>
</dbReference>
<keyword evidence="2 5" id="KW-0645">Protease</keyword>
<dbReference type="AlphaFoldDB" id="A0A0B4GMW8"/>
<evidence type="ECO:0000256" key="6">
    <source>
        <dbReference type="RuleBase" id="RU003355"/>
    </source>
</evidence>
<dbReference type="PROSITE" id="PS00138">
    <property type="entry name" value="SUBTILASE_SER"/>
    <property type="match status" value="1"/>
</dbReference>
<dbReference type="CDD" id="cd04077">
    <property type="entry name" value="Peptidases_S8_PCSK9_ProteinaseK_like"/>
    <property type="match status" value="1"/>
</dbReference>
<feature type="active site" description="Charge relay system" evidence="5">
    <location>
        <position position="136"/>
    </location>
</feature>
<dbReference type="HOGENOM" id="CLU_011263_1_0_1"/>
<dbReference type="InterPro" id="IPR022398">
    <property type="entry name" value="Peptidase_S8_His-AS"/>
</dbReference>
<organism evidence="8 9">
    <name type="scientific">Metarhizium guizhouense (strain ARSEF 977)</name>
    <dbReference type="NCBI Taxonomy" id="1276136"/>
    <lineage>
        <taxon>Eukaryota</taxon>
        <taxon>Fungi</taxon>
        <taxon>Dikarya</taxon>
        <taxon>Ascomycota</taxon>
        <taxon>Pezizomycotina</taxon>
        <taxon>Sordariomycetes</taxon>
        <taxon>Hypocreomycetidae</taxon>
        <taxon>Hypocreales</taxon>
        <taxon>Clavicipitaceae</taxon>
        <taxon>Metarhizium</taxon>
    </lineage>
</organism>
<accession>A0A0B4GMW8</accession>
<evidence type="ECO:0000256" key="4">
    <source>
        <dbReference type="ARBA" id="ARBA00022825"/>
    </source>
</evidence>
<comment type="similarity">
    <text evidence="1 5 6">Belongs to the peptidase S8 family.</text>
</comment>
<evidence type="ECO:0000256" key="2">
    <source>
        <dbReference type="ARBA" id="ARBA00022670"/>
    </source>
</evidence>
<dbReference type="Gene3D" id="3.40.50.200">
    <property type="entry name" value="Peptidase S8/S53 domain"/>
    <property type="match status" value="2"/>
</dbReference>
<dbReference type="PANTHER" id="PTHR43806">
    <property type="entry name" value="PEPTIDASE S8"/>
    <property type="match status" value="1"/>
</dbReference>
<dbReference type="InterPro" id="IPR015500">
    <property type="entry name" value="Peptidase_S8_subtilisin-rel"/>
</dbReference>
<evidence type="ECO:0000313" key="8">
    <source>
        <dbReference type="EMBL" id="KID81037.1"/>
    </source>
</evidence>
<protein>
    <submittedName>
        <fullName evidence="8">Alkaline serine protease (PR1)/allergen F18-like protein</fullName>
    </submittedName>
</protein>